<feature type="domain" description="Nucleoside phosphorylase" evidence="3">
    <location>
        <begin position="30"/>
        <end position="211"/>
    </location>
</feature>
<dbReference type="InterPro" id="IPR019963">
    <property type="entry name" value="FL_hydrolase_MqnB"/>
</dbReference>
<evidence type="ECO:0000256" key="2">
    <source>
        <dbReference type="NCBIfam" id="TIGR03664"/>
    </source>
</evidence>
<dbReference type="SUPFAM" id="SSF53167">
    <property type="entry name" value="Purine and uridine phosphorylases"/>
    <property type="match status" value="1"/>
</dbReference>
<keyword evidence="4" id="KW-0326">Glycosidase</keyword>
<comment type="similarity">
    <text evidence="1">Belongs to the PNP/UDP phosphorylase family. Futalosine hydrolase subfamily.</text>
</comment>
<dbReference type="PANTHER" id="PTHR46832">
    <property type="entry name" value="5'-METHYLTHIOADENOSINE/S-ADENOSYLHOMOCYSTEINE NUCLEOSIDASE"/>
    <property type="match status" value="1"/>
</dbReference>
<keyword evidence="1 4" id="KW-0378">Hydrolase</keyword>
<dbReference type="InterPro" id="IPR000845">
    <property type="entry name" value="Nucleoside_phosphorylase_d"/>
</dbReference>
<evidence type="ECO:0000313" key="4">
    <source>
        <dbReference type="EMBL" id="RPE09863.1"/>
    </source>
</evidence>
<dbReference type="Gene3D" id="3.40.50.1580">
    <property type="entry name" value="Nucleoside phosphorylase domain"/>
    <property type="match status" value="1"/>
</dbReference>
<reference evidence="4 5" key="1">
    <citation type="submission" date="2018-11" db="EMBL/GenBank/DDBJ databases">
        <title>Chitinophaga lutea sp.nov., isolate from arsenic contaminated soil.</title>
        <authorList>
            <person name="Zong Y."/>
        </authorList>
    </citation>
    <scope>NUCLEOTIDE SEQUENCE [LARGE SCALE GENOMIC DNA]</scope>
    <source>
        <strain evidence="4 5">ZY74</strain>
    </source>
</reference>
<dbReference type="CDD" id="cd17766">
    <property type="entry name" value="futalosine_nucleosidase_MqnB"/>
    <property type="match status" value="1"/>
</dbReference>
<dbReference type="RefSeq" id="WP_123848842.1">
    <property type="nucleotide sequence ID" value="NZ_RPDH01000002.1"/>
</dbReference>
<dbReference type="AlphaFoldDB" id="A0A3N4PME5"/>
<evidence type="ECO:0000256" key="1">
    <source>
        <dbReference type="HAMAP-Rule" id="MF_00991"/>
    </source>
</evidence>
<evidence type="ECO:0000259" key="3">
    <source>
        <dbReference type="Pfam" id="PF01048"/>
    </source>
</evidence>
<keyword evidence="5" id="KW-1185">Reference proteome</keyword>
<protein>
    <recommendedName>
        <fullName evidence="1 2">Futalosine hydrolase</fullName>
        <shortName evidence="1">FL hydrolase</shortName>
        <ecNumber evidence="1 2">3.2.2.26</ecNumber>
    </recommendedName>
    <alternativeName>
        <fullName evidence="1">Futalosine nucleosidase</fullName>
    </alternativeName>
    <alternativeName>
        <fullName evidence="1">Menaquinone biosynthetic enzyme MqnB</fullName>
    </alternativeName>
</protein>
<dbReference type="GO" id="GO:0009234">
    <property type="term" value="P:menaquinone biosynthetic process"/>
    <property type="evidence" value="ECO:0007669"/>
    <property type="project" value="UniProtKB-UniRule"/>
</dbReference>
<dbReference type="GO" id="GO:0008930">
    <property type="term" value="F:methylthioadenosine nucleosidase activity"/>
    <property type="evidence" value="ECO:0007669"/>
    <property type="project" value="TreeGrafter"/>
</dbReference>
<organism evidence="4 5">
    <name type="scientific">Chitinophaga lutea</name>
    <dbReference type="NCBI Taxonomy" id="2488634"/>
    <lineage>
        <taxon>Bacteria</taxon>
        <taxon>Pseudomonadati</taxon>
        <taxon>Bacteroidota</taxon>
        <taxon>Chitinophagia</taxon>
        <taxon>Chitinophagales</taxon>
        <taxon>Chitinophagaceae</taxon>
        <taxon>Chitinophaga</taxon>
    </lineage>
</organism>
<proteinExistence type="inferred from homology"/>
<comment type="caution">
    <text evidence="4">The sequence shown here is derived from an EMBL/GenBank/DDBJ whole genome shotgun (WGS) entry which is preliminary data.</text>
</comment>
<dbReference type="UniPathway" id="UPA00079"/>
<evidence type="ECO:0000313" key="5">
    <source>
        <dbReference type="Proteomes" id="UP000278351"/>
    </source>
</evidence>
<dbReference type="PANTHER" id="PTHR46832:SF2">
    <property type="entry name" value="FUTALOSINE HYDROLASE"/>
    <property type="match status" value="1"/>
</dbReference>
<dbReference type="GO" id="GO:0019284">
    <property type="term" value="P:L-methionine salvage from S-adenosylmethionine"/>
    <property type="evidence" value="ECO:0007669"/>
    <property type="project" value="TreeGrafter"/>
</dbReference>
<keyword evidence="1" id="KW-0474">Menaquinone biosynthesis</keyword>
<comment type="function">
    <text evidence="1">Catalyzes the hydrolysis of futalosine (FL) to dehypoxanthine futalosine (DHFL) and hypoxanthine, a step in the biosynthesis of menaquinone (MK, vitamin K2).</text>
</comment>
<name>A0A3N4PME5_9BACT</name>
<gene>
    <name evidence="1 4" type="primary">mqnB</name>
    <name evidence="4" type="ORF">EGT74_23150</name>
</gene>
<accession>A0A3N4PME5</accession>
<dbReference type="InterPro" id="IPR035994">
    <property type="entry name" value="Nucleoside_phosphorylase_sf"/>
</dbReference>
<dbReference type="Pfam" id="PF01048">
    <property type="entry name" value="PNP_UDP_1"/>
    <property type="match status" value="1"/>
</dbReference>
<dbReference type="EC" id="3.2.2.26" evidence="1 2"/>
<dbReference type="GO" id="GO:0009116">
    <property type="term" value="P:nucleoside metabolic process"/>
    <property type="evidence" value="ECO:0007669"/>
    <property type="project" value="InterPro"/>
</dbReference>
<sequence length="215" mass="24123">MKLLLAAATESEIKSTLHWLREENYPDVDVLVTGVGMMATAWELGRYFARHRPDLAIQAGIAGSFRHSWPLGETILVNRETLGDLGAEDNQEFRDLFDIGLWQPGMKPFTDKELINTFSLFPESLQGLPQAAGVTVNTVSGSTASIARLEQKYRPDVESMEGAAFHYSCLIEQVPFLQLRTISNYVEVRDKSRWNIPLAVKNLNDTLQALLTELK</sequence>
<dbReference type="EMBL" id="RPDH01000002">
    <property type="protein sequence ID" value="RPE09863.1"/>
    <property type="molecule type" value="Genomic_DNA"/>
</dbReference>
<comment type="pathway">
    <text evidence="1">Quinol/quinone metabolism; menaquinone biosynthesis.</text>
</comment>
<dbReference type="HAMAP" id="MF_00991">
    <property type="entry name" value="MqnB"/>
    <property type="match status" value="1"/>
</dbReference>
<dbReference type="GO" id="GO:0008782">
    <property type="term" value="F:adenosylhomocysteine nucleosidase activity"/>
    <property type="evidence" value="ECO:0007669"/>
    <property type="project" value="TreeGrafter"/>
</dbReference>
<dbReference type="Proteomes" id="UP000278351">
    <property type="component" value="Unassembled WGS sequence"/>
</dbReference>
<dbReference type="OrthoDB" id="9788270at2"/>
<comment type="catalytic activity">
    <reaction evidence="1">
        <text>futalosine + H2O = dehypoxanthine futalosine + hypoxanthine</text>
        <dbReference type="Rhea" id="RHEA:25904"/>
        <dbReference type="ChEBI" id="CHEBI:15377"/>
        <dbReference type="ChEBI" id="CHEBI:17368"/>
        <dbReference type="ChEBI" id="CHEBI:58863"/>
        <dbReference type="ChEBI" id="CHEBI:58864"/>
        <dbReference type="EC" id="3.2.2.26"/>
    </reaction>
</comment>
<dbReference type="NCBIfam" id="TIGR03664">
    <property type="entry name" value="fut_nucase"/>
    <property type="match status" value="1"/>
</dbReference>
<dbReference type="GO" id="GO:0005829">
    <property type="term" value="C:cytosol"/>
    <property type="evidence" value="ECO:0007669"/>
    <property type="project" value="TreeGrafter"/>
</dbReference>